<dbReference type="Proteomes" id="UP000244855">
    <property type="component" value="Unassembled WGS sequence"/>
</dbReference>
<protein>
    <recommendedName>
        <fullName evidence="3">Peptidase metallopeptidase domain-containing protein</fullName>
    </recommendedName>
</protein>
<dbReference type="OrthoDB" id="291007at2759"/>
<feature type="chain" id="PRO_5015928053" description="Peptidase metallopeptidase domain-containing protein" evidence="2">
    <location>
        <begin position="20"/>
        <end position="407"/>
    </location>
</feature>
<evidence type="ECO:0000313" key="4">
    <source>
        <dbReference type="EMBL" id="PVI00703.1"/>
    </source>
</evidence>
<dbReference type="GO" id="GO:0008270">
    <property type="term" value="F:zinc ion binding"/>
    <property type="evidence" value="ECO:0007669"/>
    <property type="project" value="InterPro"/>
</dbReference>
<dbReference type="GO" id="GO:0004222">
    <property type="term" value="F:metalloendopeptidase activity"/>
    <property type="evidence" value="ECO:0007669"/>
    <property type="project" value="InterPro"/>
</dbReference>
<keyword evidence="5" id="KW-1185">Reference proteome</keyword>
<evidence type="ECO:0000256" key="2">
    <source>
        <dbReference type="SAM" id="SignalP"/>
    </source>
</evidence>
<dbReference type="Gene3D" id="3.40.390.10">
    <property type="entry name" value="Collagenase (Catalytic Domain)"/>
    <property type="match status" value="1"/>
</dbReference>
<dbReference type="InterPro" id="IPR006026">
    <property type="entry name" value="Peptidase_Metallo"/>
</dbReference>
<name>A0A2V1DR24_9PLEO</name>
<organism evidence="4 5">
    <name type="scientific">Periconia macrospinosa</name>
    <dbReference type="NCBI Taxonomy" id="97972"/>
    <lineage>
        <taxon>Eukaryota</taxon>
        <taxon>Fungi</taxon>
        <taxon>Dikarya</taxon>
        <taxon>Ascomycota</taxon>
        <taxon>Pezizomycotina</taxon>
        <taxon>Dothideomycetes</taxon>
        <taxon>Pleosporomycetidae</taxon>
        <taxon>Pleosporales</taxon>
        <taxon>Massarineae</taxon>
        <taxon>Periconiaceae</taxon>
        <taxon>Periconia</taxon>
    </lineage>
</organism>
<dbReference type="InterPro" id="IPR024079">
    <property type="entry name" value="MetalloPept_cat_dom_sf"/>
</dbReference>
<dbReference type="SUPFAM" id="SSF55486">
    <property type="entry name" value="Metalloproteases ('zincins'), catalytic domain"/>
    <property type="match status" value="1"/>
</dbReference>
<reference evidence="4 5" key="1">
    <citation type="journal article" date="2018" name="Sci. Rep.">
        <title>Comparative genomics provides insights into the lifestyle and reveals functional heterogeneity of dark septate endophytic fungi.</title>
        <authorList>
            <person name="Knapp D.G."/>
            <person name="Nemeth J.B."/>
            <person name="Barry K."/>
            <person name="Hainaut M."/>
            <person name="Henrissat B."/>
            <person name="Johnson J."/>
            <person name="Kuo A."/>
            <person name="Lim J.H.P."/>
            <person name="Lipzen A."/>
            <person name="Nolan M."/>
            <person name="Ohm R.A."/>
            <person name="Tamas L."/>
            <person name="Grigoriev I.V."/>
            <person name="Spatafora J.W."/>
            <person name="Nagy L.G."/>
            <person name="Kovacs G.M."/>
        </authorList>
    </citation>
    <scope>NUCLEOTIDE SEQUENCE [LARGE SCALE GENOMIC DNA]</scope>
    <source>
        <strain evidence="4 5">DSE2036</strain>
    </source>
</reference>
<dbReference type="SMART" id="SM00235">
    <property type="entry name" value="ZnMc"/>
    <property type="match status" value="1"/>
</dbReference>
<proteinExistence type="predicted"/>
<dbReference type="EMBL" id="KZ805369">
    <property type="protein sequence ID" value="PVI00703.1"/>
    <property type="molecule type" value="Genomic_DNA"/>
</dbReference>
<dbReference type="InterPro" id="IPR001506">
    <property type="entry name" value="Peptidase_M12A"/>
</dbReference>
<dbReference type="STRING" id="97972.A0A2V1DR24"/>
<dbReference type="Pfam" id="PF01400">
    <property type="entry name" value="Astacin"/>
    <property type="match status" value="1"/>
</dbReference>
<keyword evidence="2" id="KW-0732">Signal</keyword>
<feature type="signal peptide" evidence="2">
    <location>
        <begin position="1"/>
        <end position="19"/>
    </location>
</feature>
<evidence type="ECO:0000259" key="3">
    <source>
        <dbReference type="SMART" id="SM00235"/>
    </source>
</evidence>
<dbReference type="GO" id="GO:0006508">
    <property type="term" value="P:proteolysis"/>
    <property type="evidence" value="ECO:0007669"/>
    <property type="project" value="InterPro"/>
</dbReference>
<sequence length="407" mass="45128">MYILNILIWWFYALSFSLAAPNLPKQEDSNSADVVSVSSLTPIPSSPSTSSIAVSSSTTASIPTALRNTTSSAVLEKRYISYLGIKTTPGVAWPRHPPSNRVYIRYCYATQEVRNEVKCLFDQARDLWGEALGGKASEESGHAIMPTEAKDESMRPLLCYEDAAGTVWNRYMPADALVISLVPDEIGDRATIGYYGTSQKGKHTLSISQSRMRKQQVHVIAHEFGHVLGMGHEHQRKDRDEHMLFQCDQLRGFWDAYNKASVVDIHLKGPAIRERLCTDPEYAARYGFKRISSYTKIEDSQSTGFVFDWDSIMLYDSTAGAAGKCFELETWCPLLKKVINPATGAAQYVRFQGGRKPSVRDAAFIKQTYPYMPPVAGPNAPVSDQPPVPSVTSAPEPIIEAPMDLTD</sequence>
<evidence type="ECO:0000313" key="5">
    <source>
        <dbReference type="Proteomes" id="UP000244855"/>
    </source>
</evidence>
<dbReference type="AlphaFoldDB" id="A0A2V1DR24"/>
<dbReference type="PANTHER" id="PTHR10127">
    <property type="entry name" value="DISCOIDIN, CUB, EGF, LAMININ , AND ZINC METALLOPROTEASE DOMAIN CONTAINING"/>
    <property type="match status" value="1"/>
</dbReference>
<gene>
    <name evidence="4" type="ORF">DM02DRAFT_707767</name>
</gene>
<feature type="domain" description="Peptidase metallopeptidase" evidence="3">
    <location>
        <begin position="89"/>
        <end position="259"/>
    </location>
</feature>
<evidence type="ECO:0000256" key="1">
    <source>
        <dbReference type="SAM" id="MobiDB-lite"/>
    </source>
</evidence>
<accession>A0A2V1DR24</accession>
<dbReference type="PANTHER" id="PTHR10127:SF850">
    <property type="entry name" value="METALLOENDOPEPTIDASE"/>
    <property type="match status" value="1"/>
</dbReference>
<feature type="region of interest" description="Disordered" evidence="1">
    <location>
        <begin position="376"/>
        <end position="407"/>
    </location>
</feature>